<dbReference type="InterPro" id="IPR040154">
    <property type="entry name" value="Biotinidase/VNN"/>
</dbReference>
<reference evidence="9" key="2">
    <citation type="submission" date="2025-09" db="UniProtKB">
        <authorList>
            <consortium name="Ensembl"/>
        </authorList>
    </citation>
    <scope>IDENTIFICATION</scope>
</reference>
<evidence type="ECO:0000256" key="4">
    <source>
        <dbReference type="ARBA" id="ARBA00039012"/>
    </source>
</evidence>
<evidence type="ECO:0000256" key="5">
    <source>
        <dbReference type="ARBA" id="ARBA00039680"/>
    </source>
</evidence>
<sequence length="347" mass="38228">MADLQPCPLKTDPSSSCPSDGRWLFNTGAVKDGLLVARYHKNNLYLFEPHFDTPPQPEIITFDTPFAGRFGLMICFDILFHKPTVALVEKGVRQLVYPTAWINHPPLMDAVQFQQAFSLGANVTLLAANIRYDQLKMRGSGIYTPFSATYHHAQKGDPEEGRLLVARVPVLDPLWVGQSVTTEEGVVRSESTSSTATESGFCHQESCSDSPPPETASLVPPSSATFISFMIFDPFTFLYALGAFAGTHTMYSRMALQVCALVRCAGLDASSCGQEVEEAESKMDFLLEGKFGTRYVYPSVLASKMVLEQPEHLETAADGRVTMKHSNMIGSLVTACLYGRMYHLDNE</sequence>
<dbReference type="AlphaFoldDB" id="A0A8C9ZWI6"/>
<evidence type="ECO:0000313" key="10">
    <source>
        <dbReference type="Proteomes" id="UP000694568"/>
    </source>
</evidence>
<dbReference type="PANTHER" id="PTHR10609">
    <property type="entry name" value="BIOTINIDASE-RELATED"/>
    <property type="match status" value="1"/>
</dbReference>
<dbReference type="GeneTree" id="ENSGT00390000013823"/>
<dbReference type="Pfam" id="PF19018">
    <property type="entry name" value="Vanin_C"/>
    <property type="match status" value="1"/>
</dbReference>
<dbReference type="EC" id="3.5.1.12" evidence="4"/>
<comment type="function">
    <text evidence="3">Catalytic release of biotin from biocytin, the product of biotin-dependent carboxylases degradation.</text>
</comment>
<dbReference type="GO" id="GO:0047708">
    <property type="term" value="F:biotinidase activity"/>
    <property type="evidence" value="ECO:0007669"/>
    <property type="project" value="UniProtKB-EC"/>
</dbReference>
<name>A0A8C9ZWI6_SANLU</name>
<evidence type="ECO:0000256" key="3">
    <source>
        <dbReference type="ARBA" id="ARBA00037073"/>
    </source>
</evidence>
<gene>
    <name evidence="9" type="primary">LOC116066871</name>
</gene>
<dbReference type="Gene3D" id="3.60.110.10">
    <property type="entry name" value="Carbon-nitrogen hydrolase"/>
    <property type="match status" value="1"/>
</dbReference>
<evidence type="ECO:0000259" key="8">
    <source>
        <dbReference type="PROSITE" id="PS50263"/>
    </source>
</evidence>
<dbReference type="Ensembl" id="ENSSLUT00000044928.1">
    <property type="protein sequence ID" value="ENSSLUP00000043550.1"/>
    <property type="gene ID" value="ENSSLUG00000019317.1"/>
</dbReference>
<dbReference type="PROSITE" id="PS50263">
    <property type="entry name" value="CN_HYDROLASE"/>
    <property type="match status" value="1"/>
</dbReference>
<reference evidence="9" key="1">
    <citation type="submission" date="2025-08" db="UniProtKB">
        <authorList>
            <consortium name="Ensembl"/>
        </authorList>
    </citation>
    <scope>IDENTIFICATION</scope>
</reference>
<feature type="domain" description="CN hydrolase" evidence="8">
    <location>
        <begin position="1"/>
        <end position="170"/>
    </location>
</feature>
<accession>A0A8C9ZWI6</accession>
<dbReference type="PANTHER" id="PTHR10609:SF14">
    <property type="entry name" value="BIOTINIDASE"/>
    <property type="match status" value="1"/>
</dbReference>
<comment type="catalytic activity">
    <reaction evidence="6">
        <text>biocytin + H2O = biotin + L-lysine</text>
        <dbReference type="Rhea" id="RHEA:77171"/>
        <dbReference type="ChEBI" id="CHEBI:15377"/>
        <dbReference type="ChEBI" id="CHEBI:32551"/>
        <dbReference type="ChEBI" id="CHEBI:57586"/>
        <dbReference type="ChEBI" id="CHEBI:195545"/>
        <dbReference type="EC" id="3.5.1.12"/>
    </reaction>
</comment>
<comment type="similarity">
    <text evidence="1">Belongs to the carbon-nitrogen hydrolase superfamily. BTD/VNN family.</text>
</comment>
<dbReference type="InterPro" id="IPR036526">
    <property type="entry name" value="C-N_Hydrolase_sf"/>
</dbReference>
<dbReference type="Proteomes" id="UP000694568">
    <property type="component" value="Unplaced"/>
</dbReference>
<evidence type="ECO:0000256" key="6">
    <source>
        <dbReference type="ARBA" id="ARBA00043697"/>
    </source>
</evidence>
<feature type="compositionally biased region" description="Low complexity" evidence="7">
    <location>
        <begin position="189"/>
        <end position="199"/>
    </location>
</feature>
<evidence type="ECO:0000313" key="9">
    <source>
        <dbReference type="Ensembl" id="ENSSLUP00000043550.1"/>
    </source>
</evidence>
<dbReference type="Pfam" id="PF00795">
    <property type="entry name" value="CN_hydrolase"/>
    <property type="match status" value="1"/>
</dbReference>
<dbReference type="InterPro" id="IPR043957">
    <property type="entry name" value="Vanin_C"/>
</dbReference>
<evidence type="ECO:0000256" key="1">
    <source>
        <dbReference type="ARBA" id="ARBA00008225"/>
    </source>
</evidence>
<dbReference type="InterPro" id="IPR003010">
    <property type="entry name" value="C-N_Hydrolase"/>
</dbReference>
<keyword evidence="2" id="KW-0378">Hydrolase</keyword>
<keyword evidence="10" id="KW-1185">Reference proteome</keyword>
<proteinExistence type="inferred from homology"/>
<protein>
    <recommendedName>
        <fullName evidence="5">Biotinidase</fullName>
        <ecNumber evidence="4">3.5.1.12</ecNumber>
    </recommendedName>
</protein>
<evidence type="ECO:0000256" key="2">
    <source>
        <dbReference type="ARBA" id="ARBA00022801"/>
    </source>
</evidence>
<evidence type="ECO:0000256" key="7">
    <source>
        <dbReference type="SAM" id="MobiDB-lite"/>
    </source>
</evidence>
<organism evidence="9 10">
    <name type="scientific">Sander lucioperca</name>
    <name type="common">Pike-perch</name>
    <name type="synonym">Perca lucioperca</name>
    <dbReference type="NCBI Taxonomy" id="283035"/>
    <lineage>
        <taxon>Eukaryota</taxon>
        <taxon>Metazoa</taxon>
        <taxon>Chordata</taxon>
        <taxon>Craniata</taxon>
        <taxon>Vertebrata</taxon>
        <taxon>Euteleostomi</taxon>
        <taxon>Actinopterygii</taxon>
        <taxon>Neopterygii</taxon>
        <taxon>Teleostei</taxon>
        <taxon>Neoteleostei</taxon>
        <taxon>Acanthomorphata</taxon>
        <taxon>Eupercaria</taxon>
        <taxon>Perciformes</taxon>
        <taxon>Percoidei</taxon>
        <taxon>Percidae</taxon>
        <taxon>Luciopercinae</taxon>
        <taxon>Sander</taxon>
    </lineage>
</organism>
<dbReference type="SUPFAM" id="SSF56317">
    <property type="entry name" value="Carbon-nitrogen hydrolase"/>
    <property type="match status" value="1"/>
</dbReference>
<feature type="region of interest" description="Disordered" evidence="7">
    <location>
        <begin position="186"/>
        <end position="215"/>
    </location>
</feature>